<dbReference type="OMA" id="WLWTHCL"/>
<evidence type="ECO:0008006" key="17">
    <source>
        <dbReference type="Google" id="ProtNLM"/>
    </source>
</evidence>
<feature type="compositionally biased region" description="Basic and acidic residues" evidence="10">
    <location>
        <begin position="726"/>
        <end position="739"/>
    </location>
</feature>
<reference evidence="15" key="1">
    <citation type="journal article" date="2017" name="Nature">
        <title>The genome of Chenopodium quinoa.</title>
        <authorList>
            <person name="Jarvis D.E."/>
            <person name="Ho Y.S."/>
            <person name="Lightfoot D.J."/>
            <person name="Schmoeckel S.M."/>
            <person name="Li B."/>
            <person name="Borm T.J.A."/>
            <person name="Ohyanagi H."/>
            <person name="Mineta K."/>
            <person name="Michell C.T."/>
            <person name="Saber N."/>
            <person name="Kharbatia N.M."/>
            <person name="Rupper R.R."/>
            <person name="Sharp A.R."/>
            <person name="Dally N."/>
            <person name="Boughton B.A."/>
            <person name="Woo Y.H."/>
            <person name="Gao G."/>
            <person name="Schijlen E.G.W.M."/>
            <person name="Guo X."/>
            <person name="Momin A.A."/>
            <person name="Negrao S."/>
            <person name="Al-Babili S."/>
            <person name="Gehring C."/>
            <person name="Roessner U."/>
            <person name="Jung C."/>
            <person name="Murphy K."/>
            <person name="Arold S.T."/>
            <person name="Gojobori T."/>
            <person name="van der Linden C.G."/>
            <person name="van Loo E.N."/>
            <person name="Jellen E.N."/>
            <person name="Maughan P.J."/>
            <person name="Tester M."/>
        </authorList>
    </citation>
    <scope>NUCLEOTIDE SEQUENCE [LARGE SCALE GENOMIC DNA]</scope>
    <source>
        <strain evidence="15">cv. PI 614886</strain>
    </source>
</reference>
<evidence type="ECO:0000313" key="15">
    <source>
        <dbReference type="EnsemblPlants" id="AUR62039255-RA:cds"/>
    </source>
</evidence>
<feature type="transmembrane region" description="Helical" evidence="11">
    <location>
        <begin position="143"/>
        <end position="164"/>
    </location>
</feature>
<evidence type="ECO:0000256" key="10">
    <source>
        <dbReference type="SAM" id="MobiDB-lite"/>
    </source>
</evidence>
<dbReference type="Pfam" id="PF13967">
    <property type="entry name" value="RSN1_TM"/>
    <property type="match status" value="1"/>
</dbReference>
<feature type="region of interest" description="Disordered" evidence="10">
    <location>
        <begin position="718"/>
        <end position="745"/>
    </location>
</feature>
<evidence type="ECO:0000256" key="7">
    <source>
        <dbReference type="ARBA" id="ARBA00023065"/>
    </source>
</evidence>
<dbReference type="GO" id="GO:0005227">
    <property type="term" value="F:calcium-activated cation channel activity"/>
    <property type="evidence" value="ECO:0007669"/>
    <property type="project" value="InterPro"/>
</dbReference>
<keyword evidence="7" id="KW-0406">Ion transport</keyword>
<feature type="transmembrane region" description="Helical" evidence="11">
    <location>
        <begin position="393"/>
        <end position="421"/>
    </location>
</feature>
<keyword evidence="8 11" id="KW-0472">Membrane</keyword>
<evidence type="ECO:0000256" key="4">
    <source>
        <dbReference type="ARBA" id="ARBA00022692"/>
    </source>
</evidence>
<keyword evidence="9" id="KW-0407">Ion channel</keyword>
<dbReference type="InterPro" id="IPR003864">
    <property type="entry name" value="CSC1/OSCA1-like_7TM"/>
</dbReference>
<dbReference type="EnsemblPlants" id="AUR62039255-RA">
    <property type="protein sequence ID" value="AUR62039255-RA:cds"/>
    <property type="gene ID" value="AUR62039255"/>
</dbReference>
<protein>
    <recommendedName>
        <fullName evidence="17">CSC1-like protein RXW8</fullName>
    </recommendedName>
</protein>
<dbReference type="Pfam" id="PF02714">
    <property type="entry name" value="RSN1_7TM"/>
    <property type="match status" value="1"/>
</dbReference>
<dbReference type="GeneID" id="110738209"/>
<evidence type="ECO:0000256" key="9">
    <source>
        <dbReference type="ARBA" id="ARBA00023303"/>
    </source>
</evidence>
<feature type="transmembrane region" description="Helical" evidence="11">
    <location>
        <begin position="622"/>
        <end position="641"/>
    </location>
</feature>
<feature type="transmembrane region" description="Helical" evidence="11">
    <location>
        <begin position="595"/>
        <end position="616"/>
    </location>
</feature>
<feature type="domain" description="CSC1/OSCA1-like cytosolic" evidence="14">
    <location>
        <begin position="186"/>
        <end position="336"/>
    </location>
</feature>
<keyword evidence="16" id="KW-1185">Reference proteome</keyword>
<evidence type="ECO:0000259" key="14">
    <source>
        <dbReference type="Pfam" id="PF14703"/>
    </source>
</evidence>
<dbReference type="Proteomes" id="UP000596660">
    <property type="component" value="Unplaced"/>
</dbReference>
<accession>A0A803N2A2</accession>
<evidence type="ECO:0000256" key="1">
    <source>
        <dbReference type="ARBA" id="ARBA00004141"/>
    </source>
</evidence>
<dbReference type="GO" id="GO:0005886">
    <property type="term" value="C:plasma membrane"/>
    <property type="evidence" value="ECO:0007669"/>
    <property type="project" value="TreeGrafter"/>
</dbReference>
<feature type="transmembrane region" description="Helical" evidence="11">
    <location>
        <begin position="352"/>
        <end position="373"/>
    </location>
</feature>
<keyword evidence="3" id="KW-0813">Transport</keyword>
<dbReference type="AlphaFoldDB" id="A0A803N2A2"/>
<dbReference type="InterPro" id="IPR045122">
    <property type="entry name" value="Csc1-like"/>
</dbReference>
<evidence type="ECO:0000313" key="16">
    <source>
        <dbReference type="Proteomes" id="UP000596660"/>
    </source>
</evidence>
<comment type="subcellular location">
    <subcellularLocation>
        <location evidence="1">Membrane</location>
        <topology evidence="1">Multi-pass membrane protein</topology>
    </subcellularLocation>
</comment>
<dbReference type="InterPro" id="IPR032880">
    <property type="entry name" value="CSC1/OSCA1-like_N"/>
</dbReference>
<evidence type="ECO:0000256" key="2">
    <source>
        <dbReference type="ARBA" id="ARBA00007779"/>
    </source>
</evidence>
<comment type="similarity">
    <text evidence="2">Belongs to the CSC1 (TC 1.A.17) family.</text>
</comment>
<evidence type="ECO:0000256" key="8">
    <source>
        <dbReference type="ARBA" id="ARBA00023136"/>
    </source>
</evidence>
<sequence length="745" mass="84709">MEISALLTSAGINIGICCVLFSLYSILRKQPSNRNVYFGRKLAQMRSKRSDPHWFERFVPSPSWIVKAWETSEDVILAAGGLDAVVFMRMLVFSIRIFSIAAIVCTAIVLPLNYYGEEMQHKLIPAESLEVFTTQNVKEGSRWLWAHCLALYIISCSACILLYFENKSIIKRRLAYIKGSSQDLSQFAVLVRGIPWSAEESYSTSLKNYFTKHYPSSYLSHQMVYHCGKIEKLMKNVREMYDVLYHDSIPSCHSCGLSGGGRPNVFNILVNEPEIIEKGRLDLQDLRDRGKECPSAFVFFKTRYAAACAAQAHQSSNPMLWVTNLAPEPRDVYWPNLAIPYRQFWLRRTATLLATAAFLVFFIAPVTLVQSLANLTQLQQAFPFLKGLLKKPYVSQLVTGYLPSVILVLFFYTVPPLMILFSTIEGSISRSGRKRGACCKVLFFTIWNVFFVNIASGTVLNKLNVFSQPKDIPTQLAAGAVPAAVKFFMTYVLTSGWTSLACEVVQLWPLLCNFIYKFILRKNHGPFDGEYTFPYHSEAPRVLLFGLLGLNFAILAPLMLPLLLIYFCLAYLVYKNQILNVYITDYDSGGKYWPIVQTSTIFSLVMAQIIAMGVFALKKSPVCLGFTIPLAICTLLFNEYCRRRFLPVFKNIASEVLIDLDQQDEENGRMEAIYQRLQSAYCQLEWLAYGSSRPKTKYLCNDEDIRHTQELKSEIEFSQEITSDESVDRPRPANHKTDVESSPIR</sequence>
<keyword evidence="6 11" id="KW-1133">Transmembrane helix</keyword>
<feature type="transmembrane region" description="Helical" evidence="11">
    <location>
        <begin position="441"/>
        <end position="460"/>
    </location>
</feature>
<dbReference type="PANTHER" id="PTHR13018:SF117">
    <property type="entry name" value="CSC1-LIKE PROTEIN RXW8"/>
    <property type="match status" value="1"/>
</dbReference>
<evidence type="ECO:0000259" key="12">
    <source>
        <dbReference type="Pfam" id="PF02714"/>
    </source>
</evidence>
<keyword evidence="4 11" id="KW-0812">Transmembrane</keyword>
<proteinExistence type="inferred from homology"/>
<feature type="transmembrane region" description="Helical" evidence="11">
    <location>
        <begin position="542"/>
        <end position="574"/>
    </location>
</feature>
<organism evidence="15 16">
    <name type="scientific">Chenopodium quinoa</name>
    <name type="common">Quinoa</name>
    <dbReference type="NCBI Taxonomy" id="63459"/>
    <lineage>
        <taxon>Eukaryota</taxon>
        <taxon>Viridiplantae</taxon>
        <taxon>Streptophyta</taxon>
        <taxon>Embryophyta</taxon>
        <taxon>Tracheophyta</taxon>
        <taxon>Spermatophyta</taxon>
        <taxon>Magnoliopsida</taxon>
        <taxon>eudicotyledons</taxon>
        <taxon>Gunneridae</taxon>
        <taxon>Pentapetalae</taxon>
        <taxon>Caryophyllales</taxon>
        <taxon>Chenopodiaceae</taxon>
        <taxon>Chenopodioideae</taxon>
        <taxon>Atripliceae</taxon>
        <taxon>Chenopodium</taxon>
    </lineage>
</organism>
<feature type="domain" description="CSC1/OSCA1-like N-terminal transmembrane" evidence="13">
    <location>
        <begin position="5"/>
        <end position="165"/>
    </location>
</feature>
<reference evidence="15" key="2">
    <citation type="submission" date="2021-03" db="UniProtKB">
        <authorList>
            <consortium name="EnsemblPlants"/>
        </authorList>
    </citation>
    <scope>IDENTIFICATION</scope>
</reference>
<evidence type="ECO:0000256" key="11">
    <source>
        <dbReference type="SAM" id="Phobius"/>
    </source>
</evidence>
<dbReference type="Pfam" id="PF14703">
    <property type="entry name" value="PHM7_cyt"/>
    <property type="match status" value="1"/>
</dbReference>
<dbReference type="InterPro" id="IPR027815">
    <property type="entry name" value="CSC1/OSCA1-like_cyt"/>
</dbReference>
<evidence type="ECO:0000256" key="5">
    <source>
        <dbReference type="ARBA" id="ARBA00022837"/>
    </source>
</evidence>
<dbReference type="PANTHER" id="PTHR13018">
    <property type="entry name" value="PROBABLE MEMBRANE PROTEIN DUF221-RELATED"/>
    <property type="match status" value="1"/>
</dbReference>
<keyword evidence="5" id="KW-0106">Calcium</keyword>
<feature type="transmembrane region" description="Helical" evidence="11">
    <location>
        <begin position="97"/>
        <end position="115"/>
    </location>
</feature>
<dbReference type="RefSeq" id="XP_021774271.1">
    <property type="nucleotide sequence ID" value="XM_021918579.1"/>
</dbReference>
<dbReference type="Gramene" id="AUR62039255-RA">
    <property type="protein sequence ID" value="AUR62039255-RA:cds"/>
    <property type="gene ID" value="AUR62039255"/>
</dbReference>
<name>A0A803N2A2_CHEQI</name>
<evidence type="ECO:0000256" key="3">
    <source>
        <dbReference type="ARBA" id="ARBA00022448"/>
    </source>
</evidence>
<evidence type="ECO:0000256" key="6">
    <source>
        <dbReference type="ARBA" id="ARBA00022989"/>
    </source>
</evidence>
<evidence type="ECO:0000259" key="13">
    <source>
        <dbReference type="Pfam" id="PF13967"/>
    </source>
</evidence>
<gene>
    <name evidence="15" type="primary">LOC110738209</name>
</gene>
<feature type="transmembrane region" description="Helical" evidence="11">
    <location>
        <begin position="6"/>
        <end position="27"/>
    </location>
</feature>
<feature type="domain" description="CSC1/OSCA1-like 7TM region" evidence="12">
    <location>
        <begin position="347"/>
        <end position="615"/>
    </location>
</feature>